<protein>
    <recommendedName>
        <fullName evidence="1">F-box domain-containing protein</fullName>
    </recommendedName>
</protein>
<dbReference type="InterPro" id="IPR001810">
    <property type="entry name" value="F-box_dom"/>
</dbReference>
<dbReference type="Proteomes" id="UP000054107">
    <property type="component" value="Unassembled WGS sequence"/>
</dbReference>
<keyword evidence="3" id="KW-1185">Reference proteome</keyword>
<evidence type="ECO:0000313" key="3">
    <source>
        <dbReference type="Proteomes" id="UP000054107"/>
    </source>
</evidence>
<dbReference type="OrthoDB" id="2264467at2759"/>
<evidence type="ECO:0000259" key="1">
    <source>
        <dbReference type="Pfam" id="PF00646"/>
    </source>
</evidence>
<dbReference type="AlphaFoldDB" id="A0A0B7MY20"/>
<dbReference type="InterPro" id="IPR036047">
    <property type="entry name" value="F-box-like_dom_sf"/>
</dbReference>
<dbReference type="SUPFAM" id="SSF81383">
    <property type="entry name" value="F-box domain"/>
    <property type="match status" value="1"/>
</dbReference>
<reference evidence="2 3" key="1">
    <citation type="submission" date="2014-09" db="EMBL/GenBank/DDBJ databases">
        <authorList>
            <person name="Ellenberger Sabrina"/>
        </authorList>
    </citation>
    <scope>NUCLEOTIDE SEQUENCE [LARGE SCALE GENOMIC DNA]</scope>
    <source>
        <strain evidence="2 3">CBS 412.66</strain>
    </source>
</reference>
<dbReference type="Pfam" id="PF00646">
    <property type="entry name" value="F-box"/>
    <property type="match status" value="1"/>
</dbReference>
<sequence length="340" mass="40006">MSKVFSLPEEILRMTFGFVDTLSQLKECRLVCRAWCNPAEVRMLRQEINIMSENAIFRLYDVLVRNPGKGYLIKHLNFDKCGSFSPVLRELLYLALTPNIETLSGHVNSIEFYTVVNEIVTRSPLKFDRVKTMTSFQYVTIPYFEVLLHFKNNLETMVFNVDDDDHKTSFECAKRLVEFKKLTMFSMEGCFSQLWDIDKVLKYCPNLQNLTIKFHQDDDSLVDQENVKLWTESTVDKQYNLKTLTVNGHCPADYLEYLFYKYPNIEKIVIDAEVDDEYLDVHFARVKALIEKLHWKQIMFTVPPHVDFRDLIRNLMNSNYSVIIDNINDNDDIRIKLKGI</sequence>
<name>A0A0B7MY20_9FUNG</name>
<gene>
    <name evidence="2" type="primary">PARPA_01499.1 scaffold 1359</name>
</gene>
<organism evidence="2 3">
    <name type="scientific">Parasitella parasitica</name>
    <dbReference type="NCBI Taxonomy" id="35722"/>
    <lineage>
        <taxon>Eukaryota</taxon>
        <taxon>Fungi</taxon>
        <taxon>Fungi incertae sedis</taxon>
        <taxon>Mucoromycota</taxon>
        <taxon>Mucoromycotina</taxon>
        <taxon>Mucoromycetes</taxon>
        <taxon>Mucorales</taxon>
        <taxon>Mucorineae</taxon>
        <taxon>Mucoraceae</taxon>
        <taxon>Parasitella</taxon>
    </lineage>
</organism>
<proteinExistence type="predicted"/>
<evidence type="ECO:0000313" key="2">
    <source>
        <dbReference type="EMBL" id="CEP08190.1"/>
    </source>
</evidence>
<accession>A0A0B7MY20</accession>
<feature type="domain" description="F-box" evidence="1">
    <location>
        <begin position="6"/>
        <end position="37"/>
    </location>
</feature>
<dbReference type="EMBL" id="LN719426">
    <property type="protein sequence ID" value="CEP08190.1"/>
    <property type="molecule type" value="Genomic_DNA"/>
</dbReference>
<dbReference type="SUPFAM" id="SSF52047">
    <property type="entry name" value="RNI-like"/>
    <property type="match status" value="1"/>
</dbReference>